<keyword evidence="5" id="KW-0378">Hydrolase</keyword>
<dbReference type="InterPro" id="IPR014480">
    <property type="entry name" value="Mannan-1_6-alpha_mannosidase"/>
</dbReference>
<dbReference type="PANTHER" id="PTHR12145">
    <property type="entry name" value="MANNAN ENDO-1,6-ALPHA-MANNOSIDASE DCW1"/>
    <property type="match status" value="1"/>
</dbReference>
<dbReference type="Pfam" id="PF03663">
    <property type="entry name" value="Glyco_hydro_76"/>
    <property type="match status" value="1"/>
</dbReference>
<dbReference type="PaxDb" id="5507-FOXG_14366P0"/>
<dbReference type="AlphaFoldDB" id="F9FCN4"/>
<evidence type="ECO:0000256" key="7">
    <source>
        <dbReference type="ARBA" id="ARBA00023295"/>
    </source>
</evidence>
<dbReference type="STRING" id="660025.F9FCN4"/>
<evidence type="ECO:0000256" key="4">
    <source>
        <dbReference type="ARBA" id="ARBA00022729"/>
    </source>
</evidence>
<protein>
    <recommendedName>
        <fullName evidence="3">mannan endo-1,6-alpha-mannosidase</fullName>
        <ecNumber evidence="3">3.2.1.101</ecNumber>
    </recommendedName>
</protein>
<evidence type="ECO:0000256" key="1">
    <source>
        <dbReference type="ARBA" id="ARBA00001452"/>
    </source>
</evidence>
<reference evidence="9" key="1">
    <citation type="journal article" date="2012" name="Mol. Plant Microbe Interact.">
        <title>A highly conserved effector in Fusarium oxysporum is required for full virulence on Arabidopsis.</title>
        <authorList>
            <person name="Thatcher L.F."/>
            <person name="Gardiner D.M."/>
            <person name="Kazan K."/>
            <person name="Manners J."/>
        </authorList>
    </citation>
    <scope>NUCLEOTIDE SEQUENCE [LARGE SCALE GENOMIC DNA]</scope>
    <source>
        <strain evidence="9">Fo5176</strain>
    </source>
</reference>
<dbReference type="InterPro" id="IPR005198">
    <property type="entry name" value="Glyco_hydro_76"/>
</dbReference>
<dbReference type="InterPro" id="IPR008928">
    <property type="entry name" value="6-hairpin_glycosidase_sf"/>
</dbReference>
<evidence type="ECO:0000256" key="8">
    <source>
        <dbReference type="SAM" id="Phobius"/>
    </source>
</evidence>
<comment type="similarity">
    <text evidence="2">Belongs to the glycosyl hydrolase 76 family.</text>
</comment>
<dbReference type="PANTHER" id="PTHR12145:SF36">
    <property type="entry name" value="MANNAN ENDO-1,6-ALPHA-MANNOSIDASE DCW1"/>
    <property type="match status" value="1"/>
</dbReference>
<evidence type="ECO:0000256" key="5">
    <source>
        <dbReference type="ARBA" id="ARBA00022801"/>
    </source>
</evidence>
<dbReference type="SUPFAM" id="SSF48208">
    <property type="entry name" value="Six-hairpin glycosidases"/>
    <property type="match status" value="1"/>
</dbReference>
<keyword evidence="8" id="KW-0472">Membrane</keyword>
<evidence type="ECO:0000313" key="9">
    <source>
        <dbReference type="EMBL" id="EGU85324.1"/>
    </source>
</evidence>
<keyword evidence="8" id="KW-0812">Transmembrane</keyword>
<dbReference type="EC" id="3.2.1.101" evidence="3"/>
<gene>
    <name evidence="9" type="ORF">FOXB_04162</name>
</gene>
<name>F9FCN4_FUSOF</name>
<organism evidence="9">
    <name type="scientific">Fusarium oxysporum (strain Fo5176)</name>
    <name type="common">Fusarium vascular wilt</name>
    <dbReference type="NCBI Taxonomy" id="660025"/>
    <lineage>
        <taxon>Eukaryota</taxon>
        <taxon>Fungi</taxon>
        <taxon>Dikarya</taxon>
        <taxon>Ascomycota</taxon>
        <taxon>Pezizomycotina</taxon>
        <taxon>Sordariomycetes</taxon>
        <taxon>Hypocreomycetidae</taxon>
        <taxon>Hypocreales</taxon>
        <taxon>Nectriaceae</taxon>
        <taxon>Fusarium</taxon>
        <taxon>Fusarium oxysporum species complex</taxon>
    </lineage>
</organism>
<evidence type="ECO:0000256" key="6">
    <source>
        <dbReference type="ARBA" id="ARBA00023180"/>
    </source>
</evidence>
<keyword evidence="4" id="KW-0732">Signal</keyword>
<evidence type="ECO:0000256" key="3">
    <source>
        <dbReference type="ARBA" id="ARBA00012350"/>
    </source>
</evidence>
<keyword evidence="7" id="KW-0326">Glycosidase</keyword>
<keyword evidence="8" id="KW-1133">Transmembrane helix</keyword>
<comment type="caution">
    <text evidence="9">The sequence shown here is derived from an EMBL/GenBank/DDBJ whole genome shotgun (WGS) entry which is preliminary data.</text>
</comment>
<dbReference type="Gene3D" id="1.50.10.20">
    <property type="match status" value="1"/>
</dbReference>
<keyword evidence="6" id="KW-0325">Glycoprotein</keyword>
<proteinExistence type="inferred from homology"/>
<comment type="catalytic activity">
    <reaction evidence="1">
        <text>Random hydrolysis of (1-&gt;6)-alpha-D-mannosidic linkages in unbranched (1-&gt;6)-mannans.</text>
        <dbReference type="EC" id="3.2.1.101"/>
    </reaction>
</comment>
<dbReference type="GO" id="GO:0016052">
    <property type="term" value="P:carbohydrate catabolic process"/>
    <property type="evidence" value="ECO:0007669"/>
    <property type="project" value="InterPro"/>
</dbReference>
<evidence type="ECO:0000256" key="2">
    <source>
        <dbReference type="ARBA" id="ARBA00009699"/>
    </source>
</evidence>
<dbReference type="EMBL" id="AFQF01001349">
    <property type="protein sequence ID" value="EGU85324.1"/>
    <property type="molecule type" value="Genomic_DNA"/>
</dbReference>
<accession>F9FCN4</accession>
<dbReference type="GO" id="GO:0009272">
    <property type="term" value="P:fungal-type cell wall biogenesis"/>
    <property type="evidence" value="ECO:0007669"/>
    <property type="project" value="TreeGrafter"/>
</dbReference>
<sequence>MGIYEGVTIGDGQDCSNIIKTQWLCNTGIFLHGAAALYNLTESDTWKKRVGGMTSDVWNKVVKNYIINEQFCEEHKQCNQEQRSFKRYLAHWMAATSQVAPYTNTNITTLLKSSVQAAAKINAASILMYTLLDKAKAPVTSKTGGIFKGNHGGRDTNSGQEDGKLKYKTITIAEKAGAGILTLLIATGFVGGTAFLVMERCGMDASQSCILSAIN</sequence>
<dbReference type="GO" id="GO:0008496">
    <property type="term" value="F:mannan endo-1,6-alpha-mannosidase activity"/>
    <property type="evidence" value="ECO:0007669"/>
    <property type="project" value="UniProtKB-EC"/>
</dbReference>
<feature type="transmembrane region" description="Helical" evidence="8">
    <location>
        <begin position="176"/>
        <end position="198"/>
    </location>
</feature>